<reference evidence="4 5" key="1">
    <citation type="submission" date="2019-05" db="EMBL/GenBank/DDBJ databases">
        <title>Mikania micrantha, genome provides insights into the molecular mechanism of rapid growth.</title>
        <authorList>
            <person name="Liu B."/>
        </authorList>
    </citation>
    <scope>NUCLEOTIDE SEQUENCE [LARGE SCALE GENOMIC DNA]</scope>
    <source>
        <strain evidence="4">NLD-2019</strain>
        <tissue evidence="4">Leaf</tissue>
    </source>
</reference>
<evidence type="ECO:0000313" key="4">
    <source>
        <dbReference type="EMBL" id="KAD3066331.1"/>
    </source>
</evidence>
<evidence type="ECO:0000256" key="2">
    <source>
        <dbReference type="ARBA" id="ARBA00022679"/>
    </source>
</evidence>
<dbReference type="EMBL" id="SZYD01000017">
    <property type="protein sequence ID" value="KAD3066331.1"/>
    <property type="molecule type" value="Genomic_DNA"/>
</dbReference>
<organism evidence="4 5">
    <name type="scientific">Mikania micrantha</name>
    <name type="common">bitter vine</name>
    <dbReference type="NCBI Taxonomy" id="192012"/>
    <lineage>
        <taxon>Eukaryota</taxon>
        <taxon>Viridiplantae</taxon>
        <taxon>Streptophyta</taxon>
        <taxon>Embryophyta</taxon>
        <taxon>Tracheophyta</taxon>
        <taxon>Spermatophyta</taxon>
        <taxon>Magnoliopsida</taxon>
        <taxon>eudicotyledons</taxon>
        <taxon>Gunneridae</taxon>
        <taxon>Pentapetalae</taxon>
        <taxon>asterids</taxon>
        <taxon>campanulids</taxon>
        <taxon>Asterales</taxon>
        <taxon>Asteraceae</taxon>
        <taxon>Asteroideae</taxon>
        <taxon>Heliantheae alliance</taxon>
        <taxon>Eupatorieae</taxon>
        <taxon>Mikania</taxon>
    </lineage>
</organism>
<name>A0A5N6LXS0_9ASTR</name>
<dbReference type="AlphaFoldDB" id="A0A5N6LXS0"/>
<protein>
    <recommendedName>
        <fullName evidence="6">Transferase, Chloramphenicol acetyltransferase-like domain protein</fullName>
    </recommendedName>
</protein>
<keyword evidence="2" id="KW-0808">Transferase</keyword>
<dbReference type="PANTHER" id="PTHR31623">
    <property type="entry name" value="F21J9.9"/>
    <property type="match status" value="1"/>
</dbReference>
<comment type="similarity">
    <text evidence="1">Belongs to the plant acyltransferase family.</text>
</comment>
<dbReference type="GO" id="GO:0016746">
    <property type="term" value="F:acyltransferase activity"/>
    <property type="evidence" value="ECO:0007669"/>
    <property type="project" value="UniProtKB-KW"/>
</dbReference>
<keyword evidence="5" id="KW-1185">Reference proteome</keyword>
<evidence type="ECO:0000313" key="5">
    <source>
        <dbReference type="Proteomes" id="UP000326396"/>
    </source>
</evidence>
<evidence type="ECO:0008006" key="6">
    <source>
        <dbReference type="Google" id="ProtNLM"/>
    </source>
</evidence>
<sequence>MAKSIKIQKQSSKFIKPFVQTPQTLTHFKLGFIDEFSPDVNVGVVLFFSTNTHQTTNFIARLEKSLEKTLTRFYPLAGRLYVDKNATIDCNDHGAEFIHAKVNIKLQNFLVSEANVKFIDDFIPSKIGVVLQQSDPLLAVQVTIFECGGVAIGVKATHKIVDASTLSTLINEWSVTNRQENDNNNDNDNIFSGTNFVSSLLFPPRGLCPMPVPPMNNDELNKYTRKKLSFSENVISNMKAKGSKVQLISAIIWKAFMGVDIAIHSHQRESMLIQAVNLRGKMASLIPKTSCGNLFGTCTTECRTHETIEEVTDRLSDSVRKCITNFSKVHHDCEEGQTMVLKSLLSLTNIRESTCGVIVTSWCKFPFYQVDFGFGKPIWAAPGTIPINQSAYLMDDVQGNGVEAYVFLQVKDIPLFEEALKHVITMSF</sequence>
<accession>A0A5N6LXS0</accession>
<dbReference type="Pfam" id="PF02458">
    <property type="entry name" value="Transferase"/>
    <property type="match status" value="1"/>
</dbReference>
<dbReference type="Gene3D" id="3.30.559.10">
    <property type="entry name" value="Chloramphenicol acetyltransferase-like domain"/>
    <property type="match status" value="2"/>
</dbReference>
<proteinExistence type="inferred from homology"/>
<dbReference type="InterPro" id="IPR023213">
    <property type="entry name" value="CAT-like_dom_sf"/>
</dbReference>
<keyword evidence="3" id="KW-0012">Acyltransferase</keyword>
<gene>
    <name evidence="4" type="ORF">E3N88_34210</name>
</gene>
<comment type="caution">
    <text evidence="4">The sequence shown here is derived from an EMBL/GenBank/DDBJ whole genome shotgun (WGS) entry which is preliminary data.</text>
</comment>
<dbReference type="OrthoDB" id="671439at2759"/>
<evidence type="ECO:0000256" key="3">
    <source>
        <dbReference type="ARBA" id="ARBA00023315"/>
    </source>
</evidence>
<evidence type="ECO:0000256" key="1">
    <source>
        <dbReference type="ARBA" id="ARBA00009861"/>
    </source>
</evidence>
<dbReference type="PANTHER" id="PTHR31623:SF70">
    <property type="entry name" value="TRANSFERASE, CHLORAMPHENICOL ACETYLTRANSFERASE-LIKE DOMAIN PROTEIN"/>
    <property type="match status" value="1"/>
</dbReference>
<dbReference type="Proteomes" id="UP000326396">
    <property type="component" value="Linkage Group LG7"/>
</dbReference>